<comment type="caution">
    <text evidence="10">The sequence shown here is derived from an EMBL/GenBank/DDBJ whole genome shotgun (WGS) entry which is preliminary data.</text>
</comment>
<keyword evidence="7" id="KW-0812">Transmembrane</keyword>
<dbReference type="InterPro" id="IPR011990">
    <property type="entry name" value="TPR-like_helical_dom_sf"/>
</dbReference>
<protein>
    <recommendedName>
        <fullName evidence="2">histidine kinase</fullName>
        <ecNumber evidence="2">2.7.13.3</ecNumber>
    </recommendedName>
</protein>
<dbReference type="Pfam" id="PF02518">
    <property type="entry name" value="HATPase_c"/>
    <property type="match status" value="1"/>
</dbReference>
<sequence length="646" mass="74575">MKRFLFLACIALLVSCTENHRDNASKTAVANDSVHFYYTISKDKNAPLETRYTAANKSYRLLRNGNRDTLYSSVLYQKNLLHFLRGEYDSLRFYNSRLIEHAGKIEDNDILGRQYYLMAYYNDLFAHKPDSAFYHYNQAKNYKKRVHDSSRVGKILHSMAVIQKNHNDFFGSKETITEALHYLDASKDSKYVSAAYNVLATDHRKLLNYEDAIKYHRKAIAMTDSDRDRLIYQNNLATTYIDDHKYHDAVALLQEIAGDSVLQKSKNEYARVLDNLAFAQWSLHENIQEEAFLYPLRIRREIKDQRGQLASYTHLGEYYSTVDHTKARTYFDSLIQLSKTLNIPRAEKDALKHLMQLAPDNVALRDRYVFLQDSLYAQELKVKTQFAKYKYDDTLKQESILRLEKENAERALEVAKARNQKIISYASLVLVILAAGFVGYYFIQRANRLKQKNKIAVLEATYETEAALSRKLHDDFGGKLNHAMLMLQNGSDPNEVLDVVEVLYNQSRNFSRKINDVDTGPRFKEFLFGMLGMYCTTTKLIVTGSKEINWDTIPALTKKTLYKVLQELMTNMQKHSSATLVSINFGQTKKKLKVDYEDNGVGVTKEAIQNKNGLWITEKRIVTINGTINFDSDKGDGFRALIEIPN</sequence>
<name>A0A316DXE3_9FLAO</name>
<dbReference type="Pfam" id="PF13374">
    <property type="entry name" value="TPR_10"/>
    <property type="match status" value="1"/>
</dbReference>
<evidence type="ECO:0000256" key="7">
    <source>
        <dbReference type="SAM" id="Phobius"/>
    </source>
</evidence>
<keyword evidence="7" id="KW-0472">Membrane</keyword>
<dbReference type="SUPFAM" id="SSF48452">
    <property type="entry name" value="TPR-like"/>
    <property type="match status" value="1"/>
</dbReference>
<keyword evidence="6" id="KW-0802">TPR repeat</keyword>
<dbReference type="Gene3D" id="1.25.40.10">
    <property type="entry name" value="Tetratricopeptide repeat domain"/>
    <property type="match status" value="2"/>
</dbReference>
<feature type="transmembrane region" description="Helical" evidence="7">
    <location>
        <begin position="422"/>
        <end position="443"/>
    </location>
</feature>
<feature type="repeat" description="TPR" evidence="6">
    <location>
        <begin position="193"/>
        <end position="226"/>
    </location>
</feature>
<dbReference type="GO" id="GO:0004673">
    <property type="term" value="F:protein histidine kinase activity"/>
    <property type="evidence" value="ECO:0007669"/>
    <property type="project" value="UniProtKB-EC"/>
</dbReference>
<accession>A0A316DXE3</accession>
<dbReference type="InterPro" id="IPR003594">
    <property type="entry name" value="HATPase_dom"/>
</dbReference>
<evidence type="ECO:0000256" key="1">
    <source>
        <dbReference type="ARBA" id="ARBA00000085"/>
    </source>
</evidence>
<dbReference type="InterPro" id="IPR036890">
    <property type="entry name" value="HATPase_C_sf"/>
</dbReference>
<dbReference type="PROSITE" id="PS50005">
    <property type="entry name" value="TPR"/>
    <property type="match status" value="1"/>
</dbReference>
<dbReference type="CDD" id="cd16917">
    <property type="entry name" value="HATPase_UhpB-NarQ-NarX-like"/>
    <property type="match status" value="1"/>
</dbReference>
<feature type="domain" description="Histidine kinase" evidence="8">
    <location>
        <begin position="561"/>
        <end position="646"/>
    </location>
</feature>
<reference evidence="9 12" key="2">
    <citation type="submission" date="2020-07" db="EMBL/GenBank/DDBJ databases">
        <title>The draft genome sequence of Maribacter polysiphoniae KCTC 22021.</title>
        <authorList>
            <person name="Mu L."/>
        </authorList>
    </citation>
    <scope>NUCLEOTIDE SEQUENCE [LARGE SCALE GENOMIC DNA]</scope>
    <source>
        <strain evidence="9 12">KCTC 22021</strain>
    </source>
</reference>
<dbReference type="OrthoDB" id="943406at2"/>
<evidence type="ECO:0000313" key="10">
    <source>
        <dbReference type="EMBL" id="PWK23057.1"/>
    </source>
</evidence>
<dbReference type="EMBL" id="QGGQ01000005">
    <property type="protein sequence ID" value="PWK23057.1"/>
    <property type="molecule type" value="Genomic_DNA"/>
</dbReference>
<keyword evidence="4 10" id="KW-0418">Kinase</keyword>
<evidence type="ECO:0000313" key="9">
    <source>
        <dbReference type="EMBL" id="MBD1259800.1"/>
    </source>
</evidence>
<dbReference type="PANTHER" id="PTHR24421">
    <property type="entry name" value="NITRATE/NITRITE SENSOR PROTEIN NARX-RELATED"/>
    <property type="match status" value="1"/>
</dbReference>
<dbReference type="AlphaFoldDB" id="A0A316DXE3"/>
<dbReference type="RefSeq" id="WP_146197824.1">
    <property type="nucleotide sequence ID" value="NZ_JACWLN010000001.1"/>
</dbReference>
<evidence type="ECO:0000256" key="3">
    <source>
        <dbReference type="ARBA" id="ARBA00022679"/>
    </source>
</evidence>
<evidence type="ECO:0000313" key="12">
    <source>
        <dbReference type="Proteomes" id="UP000651837"/>
    </source>
</evidence>
<dbReference type="EC" id="2.7.13.3" evidence="2"/>
<dbReference type="InterPro" id="IPR005467">
    <property type="entry name" value="His_kinase_dom"/>
</dbReference>
<proteinExistence type="predicted"/>
<keyword evidence="5" id="KW-0902">Two-component regulatory system</keyword>
<dbReference type="InterPro" id="IPR050482">
    <property type="entry name" value="Sensor_HK_TwoCompSys"/>
</dbReference>
<dbReference type="Proteomes" id="UP000245667">
    <property type="component" value="Unassembled WGS sequence"/>
</dbReference>
<dbReference type="Proteomes" id="UP000651837">
    <property type="component" value="Unassembled WGS sequence"/>
</dbReference>
<dbReference type="InterPro" id="IPR019734">
    <property type="entry name" value="TPR_rpt"/>
</dbReference>
<evidence type="ECO:0000256" key="2">
    <source>
        <dbReference type="ARBA" id="ARBA00012438"/>
    </source>
</evidence>
<evidence type="ECO:0000256" key="5">
    <source>
        <dbReference type="ARBA" id="ARBA00023012"/>
    </source>
</evidence>
<gene>
    <name evidence="9" type="ORF">HZY62_04310</name>
    <name evidence="10" type="ORF">LX92_02386</name>
</gene>
<keyword evidence="7" id="KW-1133">Transmembrane helix</keyword>
<keyword evidence="12" id="KW-1185">Reference proteome</keyword>
<evidence type="ECO:0000259" key="8">
    <source>
        <dbReference type="PROSITE" id="PS50109"/>
    </source>
</evidence>
<dbReference type="Gene3D" id="3.30.565.10">
    <property type="entry name" value="Histidine kinase-like ATPase, C-terminal domain"/>
    <property type="match status" value="1"/>
</dbReference>
<evidence type="ECO:0000256" key="6">
    <source>
        <dbReference type="PROSITE-ProRule" id="PRU00339"/>
    </source>
</evidence>
<dbReference type="PROSITE" id="PS51257">
    <property type="entry name" value="PROKAR_LIPOPROTEIN"/>
    <property type="match status" value="1"/>
</dbReference>
<dbReference type="GO" id="GO:0000160">
    <property type="term" value="P:phosphorelay signal transduction system"/>
    <property type="evidence" value="ECO:0007669"/>
    <property type="project" value="UniProtKB-KW"/>
</dbReference>
<comment type="catalytic activity">
    <reaction evidence="1">
        <text>ATP + protein L-histidine = ADP + protein N-phospho-L-histidine.</text>
        <dbReference type="EC" id="2.7.13.3"/>
    </reaction>
</comment>
<dbReference type="SUPFAM" id="SSF55874">
    <property type="entry name" value="ATPase domain of HSP90 chaperone/DNA topoisomerase II/histidine kinase"/>
    <property type="match status" value="1"/>
</dbReference>
<reference evidence="10 11" key="1">
    <citation type="submission" date="2018-05" db="EMBL/GenBank/DDBJ databases">
        <title>Genomic Encyclopedia of Archaeal and Bacterial Type Strains, Phase II (KMG-II): from individual species to whole genera.</title>
        <authorList>
            <person name="Goeker M."/>
        </authorList>
    </citation>
    <scope>NUCLEOTIDE SEQUENCE [LARGE SCALE GENOMIC DNA]</scope>
    <source>
        <strain evidence="10 11">DSM 23514</strain>
    </source>
</reference>
<dbReference type="PANTHER" id="PTHR24421:SF10">
    <property type="entry name" value="NITRATE_NITRITE SENSOR PROTEIN NARQ"/>
    <property type="match status" value="1"/>
</dbReference>
<evidence type="ECO:0000313" key="11">
    <source>
        <dbReference type="Proteomes" id="UP000245667"/>
    </source>
</evidence>
<organism evidence="10 11">
    <name type="scientific">Maribacter polysiphoniae</name>
    <dbReference type="NCBI Taxonomy" id="429344"/>
    <lineage>
        <taxon>Bacteria</taxon>
        <taxon>Pseudomonadati</taxon>
        <taxon>Bacteroidota</taxon>
        <taxon>Flavobacteriia</taxon>
        <taxon>Flavobacteriales</taxon>
        <taxon>Flavobacteriaceae</taxon>
        <taxon>Maribacter</taxon>
    </lineage>
</organism>
<dbReference type="PROSITE" id="PS50109">
    <property type="entry name" value="HIS_KIN"/>
    <property type="match status" value="1"/>
</dbReference>
<evidence type="ECO:0000256" key="4">
    <source>
        <dbReference type="ARBA" id="ARBA00022777"/>
    </source>
</evidence>
<keyword evidence="3" id="KW-0808">Transferase</keyword>
<dbReference type="EMBL" id="JACWLN010000001">
    <property type="protein sequence ID" value="MBD1259800.1"/>
    <property type="molecule type" value="Genomic_DNA"/>
</dbReference>